<dbReference type="Pfam" id="PF13202">
    <property type="entry name" value="EF-hand_5"/>
    <property type="match status" value="2"/>
</dbReference>
<protein>
    <submittedName>
        <fullName evidence="4">EF-hand domain-containing protein</fullName>
    </submittedName>
</protein>
<dbReference type="InterPro" id="IPR002048">
    <property type="entry name" value="EF_hand_dom"/>
</dbReference>
<dbReference type="InterPro" id="IPR018247">
    <property type="entry name" value="EF_Hand_1_Ca_BS"/>
</dbReference>
<feature type="region of interest" description="Disordered" evidence="1">
    <location>
        <begin position="86"/>
        <end position="114"/>
    </location>
</feature>
<proteinExistence type="predicted"/>
<evidence type="ECO:0000313" key="5">
    <source>
        <dbReference type="Proteomes" id="UP000192422"/>
    </source>
</evidence>
<sequence length="171" mass="18247">MKRFAPLAAPLAAALLLGAAPGFAQTAPVPGQEFLVQWDLDGDGGVTLSEARERRGDIFTMFDANEDDTYSVAEIAMIDEHKEMEREAGKGPGHQMPEGMGQGPGKRQGQGRNAMRAGHDIPTAEGLRAFDANGDGVISRAEFVGGTDQWFAMRDRNGDGVLTKADFGPRS</sequence>
<name>A0ABX6YWL8_9RHOB</name>
<evidence type="ECO:0000256" key="2">
    <source>
        <dbReference type="SAM" id="SignalP"/>
    </source>
</evidence>
<dbReference type="InterPro" id="IPR011992">
    <property type="entry name" value="EF-hand-dom_pair"/>
</dbReference>
<feature type="signal peptide" evidence="2">
    <location>
        <begin position="1"/>
        <end position="24"/>
    </location>
</feature>
<feature type="domain" description="EF-hand" evidence="3">
    <location>
        <begin position="148"/>
        <end position="167"/>
    </location>
</feature>
<dbReference type="Gene3D" id="1.10.238.10">
    <property type="entry name" value="EF-hand"/>
    <property type="match status" value="1"/>
</dbReference>
<dbReference type="PROSITE" id="PS00018">
    <property type="entry name" value="EF_HAND_1"/>
    <property type="match status" value="2"/>
</dbReference>
<reference evidence="4 5" key="1">
    <citation type="submission" date="2020-05" db="EMBL/GenBank/DDBJ databases">
        <title>Thioclava electrotropha strain Elox9 finished genome.</title>
        <authorList>
            <person name="Rowe A.R."/>
            <person name="Wilbanks E.G."/>
        </authorList>
    </citation>
    <scope>NUCLEOTIDE SEQUENCE [LARGE SCALE GENOMIC DNA]</scope>
    <source>
        <strain evidence="4 5">Elox9</strain>
    </source>
</reference>
<accession>A0ABX6YWL8</accession>
<keyword evidence="2" id="KW-0732">Signal</keyword>
<dbReference type="EMBL" id="CP053562">
    <property type="protein sequence ID" value="QPZ92262.1"/>
    <property type="molecule type" value="Genomic_DNA"/>
</dbReference>
<evidence type="ECO:0000259" key="3">
    <source>
        <dbReference type="Pfam" id="PF13202"/>
    </source>
</evidence>
<dbReference type="Proteomes" id="UP000192422">
    <property type="component" value="Chromosome"/>
</dbReference>
<dbReference type="RefSeq" id="WP_165756932.1">
    <property type="nucleotide sequence ID" value="NZ_CP053562.1"/>
</dbReference>
<gene>
    <name evidence="4" type="ORF">AKL02_016080</name>
</gene>
<evidence type="ECO:0000313" key="4">
    <source>
        <dbReference type="EMBL" id="QPZ92262.1"/>
    </source>
</evidence>
<keyword evidence="5" id="KW-1185">Reference proteome</keyword>
<evidence type="ECO:0000256" key="1">
    <source>
        <dbReference type="SAM" id="MobiDB-lite"/>
    </source>
</evidence>
<organism evidence="4 5">
    <name type="scientific">Thioclava electrotropha</name>
    <dbReference type="NCBI Taxonomy" id="1549850"/>
    <lineage>
        <taxon>Bacteria</taxon>
        <taxon>Pseudomonadati</taxon>
        <taxon>Pseudomonadota</taxon>
        <taxon>Alphaproteobacteria</taxon>
        <taxon>Rhodobacterales</taxon>
        <taxon>Paracoccaceae</taxon>
        <taxon>Thioclava</taxon>
    </lineage>
</organism>
<dbReference type="SUPFAM" id="SSF47473">
    <property type="entry name" value="EF-hand"/>
    <property type="match status" value="1"/>
</dbReference>
<feature type="chain" id="PRO_5046091120" evidence="2">
    <location>
        <begin position="25"/>
        <end position="171"/>
    </location>
</feature>
<feature type="domain" description="EF-hand" evidence="3">
    <location>
        <begin position="127"/>
        <end position="143"/>
    </location>
</feature>